<reference evidence="5 6" key="1">
    <citation type="submission" date="2017-05" db="EMBL/GenBank/DDBJ databases">
        <title>Complete and WGS of Bordetella genogroups.</title>
        <authorList>
            <person name="Spilker T."/>
            <person name="LiPuma J."/>
        </authorList>
    </citation>
    <scope>NUCLEOTIDE SEQUENCE [LARGE SCALE GENOMIC DNA]</scope>
    <source>
        <strain evidence="5 6">AU9919</strain>
    </source>
</reference>
<dbReference type="PROSITE" id="PS51118">
    <property type="entry name" value="HTH_HXLR"/>
    <property type="match status" value="1"/>
</dbReference>
<gene>
    <name evidence="5" type="ORF">CAL20_11655</name>
</gene>
<keyword evidence="6" id="KW-1185">Reference proteome</keyword>
<name>A0A261U3P0_9BORD</name>
<dbReference type="InterPro" id="IPR002577">
    <property type="entry name" value="HTH_HxlR"/>
</dbReference>
<dbReference type="RefSeq" id="WP_094821163.1">
    <property type="nucleotide sequence ID" value="NZ_NEVO01000007.1"/>
</dbReference>
<dbReference type="EMBL" id="NEVQ01000013">
    <property type="protein sequence ID" value="OZI56097.1"/>
    <property type="molecule type" value="Genomic_DNA"/>
</dbReference>
<evidence type="ECO:0000256" key="2">
    <source>
        <dbReference type="ARBA" id="ARBA00023125"/>
    </source>
</evidence>
<dbReference type="PANTHER" id="PTHR33204:SF37">
    <property type="entry name" value="HTH-TYPE TRANSCRIPTIONAL REGULATOR YODB"/>
    <property type="match status" value="1"/>
</dbReference>
<dbReference type="Pfam" id="PF01638">
    <property type="entry name" value="HxlR"/>
    <property type="match status" value="1"/>
</dbReference>
<protein>
    <submittedName>
        <fullName evidence="5">Transcriptional regulator</fullName>
    </submittedName>
</protein>
<organism evidence="5 6">
    <name type="scientific">Bordetella genomosp. 4</name>
    <dbReference type="NCBI Taxonomy" id="463044"/>
    <lineage>
        <taxon>Bacteria</taxon>
        <taxon>Pseudomonadati</taxon>
        <taxon>Pseudomonadota</taxon>
        <taxon>Betaproteobacteria</taxon>
        <taxon>Burkholderiales</taxon>
        <taxon>Alcaligenaceae</taxon>
        <taxon>Bordetella</taxon>
    </lineage>
</organism>
<keyword evidence="3" id="KW-0804">Transcription</keyword>
<keyword evidence="1" id="KW-0805">Transcription regulation</keyword>
<dbReference type="Gene3D" id="1.10.10.10">
    <property type="entry name" value="Winged helix-like DNA-binding domain superfamily/Winged helix DNA-binding domain"/>
    <property type="match status" value="1"/>
</dbReference>
<proteinExistence type="predicted"/>
<keyword evidence="2" id="KW-0238">DNA-binding</keyword>
<dbReference type="AlphaFoldDB" id="A0A261U3P0"/>
<evidence type="ECO:0000313" key="6">
    <source>
        <dbReference type="Proteomes" id="UP000216885"/>
    </source>
</evidence>
<sequence length="134" mass="14756">MSKPRSPKSSVAESLSAKLRRGDVMAAGCPSRPILKHLTSRWGVLVLIALQSGTLRFSDLRRQIGGVSERMLAQTLQWLEGDGMVHRRAFNTVPPHVEYSLTPIGVEAAEKVRGLVDWLELSLPRILEKAASTD</sequence>
<evidence type="ECO:0000256" key="3">
    <source>
        <dbReference type="ARBA" id="ARBA00023163"/>
    </source>
</evidence>
<dbReference type="InterPro" id="IPR036388">
    <property type="entry name" value="WH-like_DNA-bd_sf"/>
</dbReference>
<dbReference type="SUPFAM" id="SSF46785">
    <property type="entry name" value="Winged helix' DNA-binding domain"/>
    <property type="match status" value="1"/>
</dbReference>
<evidence type="ECO:0000313" key="5">
    <source>
        <dbReference type="EMBL" id="OZI56097.1"/>
    </source>
</evidence>
<dbReference type="OrthoDB" id="9807069at2"/>
<dbReference type="PANTHER" id="PTHR33204">
    <property type="entry name" value="TRANSCRIPTIONAL REGULATOR, MARR FAMILY"/>
    <property type="match status" value="1"/>
</dbReference>
<comment type="caution">
    <text evidence="5">The sequence shown here is derived from an EMBL/GenBank/DDBJ whole genome shotgun (WGS) entry which is preliminary data.</text>
</comment>
<evidence type="ECO:0000256" key="1">
    <source>
        <dbReference type="ARBA" id="ARBA00023015"/>
    </source>
</evidence>
<dbReference type="Proteomes" id="UP000216885">
    <property type="component" value="Unassembled WGS sequence"/>
</dbReference>
<dbReference type="InterPro" id="IPR036390">
    <property type="entry name" value="WH_DNA-bd_sf"/>
</dbReference>
<accession>A0A261U3P0</accession>
<evidence type="ECO:0000259" key="4">
    <source>
        <dbReference type="PROSITE" id="PS51118"/>
    </source>
</evidence>
<dbReference type="GO" id="GO:0003677">
    <property type="term" value="F:DNA binding"/>
    <property type="evidence" value="ECO:0007669"/>
    <property type="project" value="UniProtKB-KW"/>
</dbReference>
<feature type="domain" description="HTH hxlR-type" evidence="4">
    <location>
        <begin position="29"/>
        <end position="127"/>
    </location>
</feature>